<evidence type="ECO:0000256" key="2">
    <source>
        <dbReference type="ARBA" id="ARBA00022598"/>
    </source>
</evidence>
<keyword evidence="6" id="KW-0809">Transit peptide</keyword>
<dbReference type="InterPro" id="IPR005121">
    <property type="entry name" value="Fdx_antiC-bd"/>
</dbReference>
<evidence type="ECO:0000259" key="9">
    <source>
        <dbReference type="PROSITE" id="PS50862"/>
    </source>
</evidence>
<protein>
    <recommendedName>
        <fullName evidence="8">Phenylalanyl-tRNA synthetase</fullName>
    </recommendedName>
</protein>
<feature type="domain" description="FDX-ACB" evidence="10">
    <location>
        <begin position="264"/>
        <end position="370"/>
    </location>
</feature>
<accession>A0AAP9YHA2</accession>
<name>A0AAP9YHA2_9GAMM</name>
<dbReference type="RefSeq" id="WP_198868198.1">
    <property type="nucleotide sequence ID" value="NZ_CP066311.1"/>
</dbReference>
<dbReference type="Gene3D" id="3.30.70.380">
    <property type="entry name" value="Ferrodoxin-fold anticodon-binding domain"/>
    <property type="match status" value="1"/>
</dbReference>
<geneLocation type="plasmid" evidence="11 12">
    <name>unnamed1</name>
</geneLocation>
<dbReference type="SUPFAM" id="SSF55681">
    <property type="entry name" value="Class II aaRS and biotin synthetases"/>
    <property type="match status" value="1"/>
</dbReference>
<gene>
    <name evidence="11" type="ORF">GKQ51_22055</name>
</gene>
<keyword evidence="7" id="KW-0030">Aminoacyl-tRNA synthetase</keyword>
<dbReference type="AlphaFoldDB" id="A0AAP9YHA2"/>
<evidence type="ECO:0000256" key="6">
    <source>
        <dbReference type="ARBA" id="ARBA00022946"/>
    </source>
</evidence>
<dbReference type="Pfam" id="PF03147">
    <property type="entry name" value="FDX-ACB"/>
    <property type="match status" value="1"/>
</dbReference>
<dbReference type="GO" id="GO:0004812">
    <property type="term" value="F:aminoacyl-tRNA ligase activity"/>
    <property type="evidence" value="ECO:0007669"/>
    <property type="project" value="UniProtKB-KW"/>
</dbReference>
<evidence type="ECO:0000256" key="7">
    <source>
        <dbReference type="ARBA" id="ARBA00023146"/>
    </source>
</evidence>
<dbReference type="GO" id="GO:0043039">
    <property type="term" value="P:tRNA aminoacylation"/>
    <property type="evidence" value="ECO:0007669"/>
    <property type="project" value="InterPro"/>
</dbReference>
<keyword evidence="5" id="KW-0648">Protein biosynthesis</keyword>
<reference evidence="11 12" key="1">
    <citation type="submission" date="2020-12" db="EMBL/GenBank/DDBJ databases">
        <title>Genomic Analysis and Response surface optimization of nitrogen-fixing conditions for A. chroococcum strain HR1, Isolation from rhizosphere soil.</title>
        <authorList>
            <person name="Li J."/>
            <person name="Yang H."/>
            <person name="Liu H."/>
            <person name="Wang C."/>
            <person name="Tian Y."/>
            <person name="Lu X.Y."/>
        </authorList>
    </citation>
    <scope>NUCLEOTIDE SEQUENCE [LARGE SCALE GENOMIC DNA]</scope>
    <source>
        <strain evidence="11 12">HR1</strain>
        <plasmid evidence="11 12">unnamed1</plasmid>
    </source>
</reference>
<dbReference type="InterPro" id="IPR036690">
    <property type="entry name" value="Fdx_antiC-bd_sf"/>
</dbReference>
<evidence type="ECO:0000256" key="1">
    <source>
        <dbReference type="ARBA" id="ARBA00008226"/>
    </source>
</evidence>
<evidence type="ECO:0000313" key="12">
    <source>
        <dbReference type="Proteomes" id="UP000596192"/>
    </source>
</evidence>
<sequence>MTTYLDQAALQRALHLRDLSDPAQGEHAMQQLVADIHILLGKRWSCPRLLQRRVPLVFVSDNYDNLGYLPEAAARDARYTRYISAGYMLRSQMSALIPETLRSLALDPPEDLLIVCPGLVYRRDSIDRTHVGEPHQLDLWRITKRSRMTPSDLNEMILTVIEAVLPGSHYRTTAALHPYTTDGLQIDVEVNGTWLEIGECGLAAPQILAQAGLDTAEVSGLAMGLGLDRLLMIRKGISDIRLLRATDPRVAQQMLDLRPYKPVSNQPAIRRDISVAVQQHLTAEELGDRVRQAMADRVDELESLEIMDETPWEELPPTARSRMGMHEGQKNVLLRLTIRHPVKTLTSLEANELRNQVYGILHEGENREWA</sequence>
<keyword evidence="2" id="KW-0436">Ligase</keyword>
<keyword evidence="4" id="KW-0067">ATP-binding</keyword>
<evidence type="ECO:0000256" key="5">
    <source>
        <dbReference type="ARBA" id="ARBA00022917"/>
    </source>
</evidence>
<evidence type="ECO:0000256" key="3">
    <source>
        <dbReference type="ARBA" id="ARBA00022741"/>
    </source>
</evidence>
<keyword evidence="3" id="KW-0547">Nucleotide-binding</keyword>
<dbReference type="Proteomes" id="UP000596192">
    <property type="component" value="Plasmid unnamed1"/>
</dbReference>
<evidence type="ECO:0000256" key="4">
    <source>
        <dbReference type="ARBA" id="ARBA00022840"/>
    </source>
</evidence>
<dbReference type="GO" id="GO:0006412">
    <property type="term" value="P:translation"/>
    <property type="evidence" value="ECO:0007669"/>
    <property type="project" value="UniProtKB-KW"/>
</dbReference>
<proteinExistence type="inferred from homology"/>
<organism evidence="11 12">
    <name type="scientific">Azotobacter chroococcum</name>
    <dbReference type="NCBI Taxonomy" id="353"/>
    <lineage>
        <taxon>Bacteria</taxon>
        <taxon>Pseudomonadati</taxon>
        <taxon>Pseudomonadota</taxon>
        <taxon>Gammaproteobacteria</taxon>
        <taxon>Pseudomonadales</taxon>
        <taxon>Pseudomonadaceae</taxon>
        <taxon>Azotobacter</taxon>
    </lineage>
</organism>
<dbReference type="Pfam" id="PF01409">
    <property type="entry name" value="tRNA-synt_2d"/>
    <property type="match status" value="1"/>
</dbReference>
<dbReference type="Gene3D" id="3.30.930.10">
    <property type="entry name" value="Bira Bifunctional Protein, Domain 2"/>
    <property type="match status" value="1"/>
</dbReference>
<dbReference type="SMART" id="SM00896">
    <property type="entry name" value="FDX-ACB"/>
    <property type="match status" value="1"/>
</dbReference>
<dbReference type="GO" id="GO:0005524">
    <property type="term" value="F:ATP binding"/>
    <property type="evidence" value="ECO:0007669"/>
    <property type="project" value="UniProtKB-KW"/>
</dbReference>
<dbReference type="SUPFAM" id="SSF54991">
    <property type="entry name" value="Anticodon-binding domain of PheRS"/>
    <property type="match status" value="1"/>
</dbReference>
<dbReference type="InterPro" id="IPR002319">
    <property type="entry name" value="Phenylalanyl-tRNA_Synthase"/>
</dbReference>
<feature type="domain" description="Aminoacyl-transfer RNA synthetases class-II family profile" evidence="9">
    <location>
        <begin position="118"/>
        <end position="248"/>
    </location>
</feature>
<dbReference type="PROSITE" id="PS50862">
    <property type="entry name" value="AA_TRNA_LIGASE_II"/>
    <property type="match status" value="1"/>
</dbReference>
<dbReference type="InterPro" id="IPR045864">
    <property type="entry name" value="aa-tRNA-synth_II/BPL/LPL"/>
</dbReference>
<comment type="similarity">
    <text evidence="1">Belongs to the class-II aminoacyl-tRNA synthetase family.</text>
</comment>
<evidence type="ECO:0000313" key="11">
    <source>
        <dbReference type="EMBL" id="QQE91171.1"/>
    </source>
</evidence>
<dbReference type="GO" id="GO:0000049">
    <property type="term" value="F:tRNA binding"/>
    <property type="evidence" value="ECO:0007669"/>
    <property type="project" value="InterPro"/>
</dbReference>
<dbReference type="EMBL" id="CP066311">
    <property type="protein sequence ID" value="QQE91171.1"/>
    <property type="molecule type" value="Genomic_DNA"/>
</dbReference>
<dbReference type="PROSITE" id="PS51447">
    <property type="entry name" value="FDX_ACB"/>
    <property type="match status" value="1"/>
</dbReference>
<evidence type="ECO:0000259" key="10">
    <source>
        <dbReference type="PROSITE" id="PS51447"/>
    </source>
</evidence>
<dbReference type="InterPro" id="IPR006195">
    <property type="entry name" value="aa-tRNA-synth_II"/>
</dbReference>
<evidence type="ECO:0000256" key="8">
    <source>
        <dbReference type="ARBA" id="ARBA00031194"/>
    </source>
</evidence>
<keyword evidence="11" id="KW-0614">Plasmid</keyword>